<feature type="chain" id="PRO_5037287496" evidence="1">
    <location>
        <begin position="24"/>
        <end position="367"/>
    </location>
</feature>
<sequence length="367" mass="37485">MRRLLLSGTTAVATFGVGGAAYAQTTSAGTVISNQANATYTVNGTPASVQSNLSTFVVDRKVNVTVAADPNTNTIVNLGQSNAVMAFRVTNNTNGTQDMLLTTSQILGAGGTGTDNYDVGNVRIYVDSNTNGQWDAQDQLVTYLDEMLPDASALVFVVADVPNTTSANYASVSLNAQVAIGGATGTAGQALVATDLNLLNQNADQDIVFADADTDGLLGYDAARNGQARAYLQYEVGARTANLSITKTSAVVTDNVNLIAPKAIPGATVQYCLTIQNSSLLVPANGITLTDVIPTNTTYVPGSIRIGGLGTGGVCILGGFAANDDGSAVPLSPYGGSFNATTKTVTASIPTLLGSTSMAVSFQVTIN</sequence>
<keyword evidence="3" id="KW-1185">Reference proteome</keyword>
<proteinExistence type="predicted"/>
<dbReference type="AlphaFoldDB" id="A0A974NTR7"/>
<evidence type="ECO:0000313" key="3">
    <source>
        <dbReference type="Proteomes" id="UP000595894"/>
    </source>
</evidence>
<name>A0A974NTR7_9SPHN</name>
<accession>A0A974NTR7</accession>
<organism evidence="2 3">
    <name type="scientific">Sphingomonas aliaeris</name>
    <dbReference type="NCBI Taxonomy" id="2759526"/>
    <lineage>
        <taxon>Bacteria</taxon>
        <taxon>Pseudomonadati</taxon>
        <taxon>Pseudomonadota</taxon>
        <taxon>Alphaproteobacteria</taxon>
        <taxon>Sphingomonadales</taxon>
        <taxon>Sphingomonadaceae</taxon>
        <taxon>Sphingomonas</taxon>
    </lineage>
</organism>
<evidence type="ECO:0000313" key="2">
    <source>
        <dbReference type="EMBL" id="QQV76788.1"/>
    </source>
</evidence>
<gene>
    <name evidence="2" type="ORF">H5J25_15455</name>
</gene>
<keyword evidence="1" id="KW-0732">Signal</keyword>
<dbReference type="KEGG" id="sari:H5J25_15455"/>
<reference evidence="3" key="1">
    <citation type="submission" date="2020-09" db="EMBL/GenBank/DDBJ databases">
        <title>Sphingomonas sp., a new species isolated from pork steak.</title>
        <authorList>
            <person name="Heidler von Heilborn D."/>
        </authorList>
    </citation>
    <scope>NUCLEOTIDE SEQUENCE [LARGE SCALE GENOMIC DNA]</scope>
</reference>
<feature type="signal peptide" evidence="1">
    <location>
        <begin position="1"/>
        <end position="23"/>
    </location>
</feature>
<dbReference type="NCBIfam" id="TIGR01451">
    <property type="entry name" value="B_ant_repeat"/>
    <property type="match status" value="1"/>
</dbReference>
<dbReference type="RefSeq" id="WP_202092579.1">
    <property type="nucleotide sequence ID" value="NZ_CP061035.1"/>
</dbReference>
<protein>
    <submittedName>
        <fullName evidence="2">DUF11 domain-containing protein</fullName>
    </submittedName>
</protein>
<dbReference type="EMBL" id="CP061035">
    <property type="protein sequence ID" value="QQV76788.1"/>
    <property type="molecule type" value="Genomic_DNA"/>
</dbReference>
<evidence type="ECO:0000256" key="1">
    <source>
        <dbReference type="SAM" id="SignalP"/>
    </source>
</evidence>
<dbReference type="InterPro" id="IPR047589">
    <property type="entry name" value="DUF11_rpt"/>
</dbReference>
<dbReference type="Proteomes" id="UP000595894">
    <property type="component" value="Chromosome"/>
</dbReference>